<dbReference type="Gene3D" id="3.40.50.300">
    <property type="entry name" value="P-loop containing nucleotide triphosphate hydrolases"/>
    <property type="match status" value="1"/>
</dbReference>
<evidence type="ECO:0000313" key="6">
    <source>
        <dbReference type="Proteomes" id="UP000789739"/>
    </source>
</evidence>
<organism evidence="5 6">
    <name type="scientific">Paraglomus brasilianum</name>
    <dbReference type="NCBI Taxonomy" id="144538"/>
    <lineage>
        <taxon>Eukaryota</taxon>
        <taxon>Fungi</taxon>
        <taxon>Fungi incertae sedis</taxon>
        <taxon>Mucoromycota</taxon>
        <taxon>Glomeromycotina</taxon>
        <taxon>Glomeromycetes</taxon>
        <taxon>Paraglomerales</taxon>
        <taxon>Paraglomeraceae</taxon>
        <taxon>Paraglomus</taxon>
    </lineage>
</organism>
<protein>
    <submittedName>
        <fullName evidence="5">4035_t:CDS:1</fullName>
    </submittedName>
</protein>
<feature type="compositionally biased region" description="Basic and acidic residues" evidence="3">
    <location>
        <begin position="503"/>
        <end position="513"/>
    </location>
</feature>
<dbReference type="GO" id="GO:0016887">
    <property type="term" value="F:ATP hydrolysis activity"/>
    <property type="evidence" value="ECO:0007669"/>
    <property type="project" value="InterPro"/>
</dbReference>
<sequence length="644" mass="72951">MADYSTIFAPFVELFNQGQVQTILLAWLPTKLEPFLSGIMAVDMFLTGAAATGLTALLIALYTLSLQLWNGQIGYNNRVTVQIEYYITGTWGDQYTSIFYEALSWIISKQTKSLNKGSFIVHPTNDDTNANDDECVPPGFIILPEKDQQVTIEYNKRKFNVTYTMPEAEQTNNENSNRNSDSAKPMPSIFLTTVEETRTDVDYITEFLNEITHCYLEDQRKNRIRSRYERNGSYWYRVQALSSNRGLDTVALDKKEEELLRQEIEAFTTDKDFYMRIGMPYRRGILLTGKPGTGKTSLVNAISSQLSRDLYYVNLKNITSDNELSATFSSVPANQIVVLEDVDAQSKVIHKRSKRSSDSDLAIMSITAGPKEKDKPKIDGLSLFSLSTFLGCLDGHIIAEGIIIIMTTNHVEYLDPAVIRPGRMDLRLELGYSSHYQIQKMYRSVVEDETKSFPSDVMAKIPEGLLPPCEVMMTMVLYRKEPEIIPVKIYELVDKYLKKSTDENDKDEDKIVEENTVAEVEESKKDEETKNEDKKDEEKKDEEKKNEEENKDAADAQVKPNEAVATVSKNTKTVTTKILMHIKILNDDDSLSKDEDVIVNKIEDTSTTNTEISDADSTTDVEDNVKTKDNQISNVSIQTITVEA</sequence>
<feature type="compositionally biased region" description="Basic and acidic residues" evidence="3">
    <location>
        <begin position="521"/>
        <end position="554"/>
    </location>
</feature>
<feature type="domain" description="AAA+ ATPase" evidence="4">
    <location>
        <begin position="281"/>
        <end position="434"/>
    </location>
</feature>
<keyword evidence="6" id="KW-1185">Reference proteome</keyword>
<gene>
    <name evidence="5" type="ORF">PBRASI_LOCUS4563</name>
</gene>
<feature type="region of interest" description="Disordered" evidence="3">
    <location>
        <begin position="165"/>
        <end position="185"/>
    </location>
</feature>
<dbReference type="InterPro" id="IPR050747">
    <property type="entry name" value="Mitochondrial_chaperone_BCS1"/>
</dbReference>
<dbReference type="GO" id="GO:0005524">
    <property type="term" value="F:ATP binding"/>
    <property type="evidence" value="ECO:0007669"/>
    <property type="project" value="UniProtKB-KW"/>
</dbReference>
<reference evidence="5" key="1">
    <citation type="submission" date="2021-06" db="EMBL/GenBank/DDBJ databases">
        <authorList>
            <person name="Kallberg Y."/>
            <person name="Tangrot J."/>
            <person name="Rosling A."/>
        </authorList>
    </citation>
    <scope>NUCLEOTIDE SEQUENCE</scope>
    <source>
        <strain evidence="5">BR232B</strain>
    </source>
</reference>
<dbReference type="InterPro" id="IPR003960">
    <property type="entry name" value="ATPase_AAA_CS"/>
</dbReference>
<comment type="similarity">
    <text evidence="1">Belongs to the AAA ATPase family. BCS1 subfamily.</text>
</comment>
<evidence type="ECO:0000256" key="2">
    <source>
        <dbReference type="RuleBase" id="RU003651"/>
    </source>
</evidence>
<dbReference type="OrthoDB" id="10251412at2759"/>
<dbReference type="SMART" id="SM00382">
    <property type="entry name" value="AAA"/>
    <property type="match status" value="1"/>
</dbReference>
<accession>A0A9N9FJF2</accession>
<dbReference type="PROSITE" id="PS00674">
    <property type="entry name" value="AAA"/>
    <property type="match status" value="1"/>
</dbReference>
<keyword evidence="2" id="KW-0067">ATP-binding</keyword>
<dbReference type="SUPFAM" id="SSF52540">
    <property type="entry name" value="P-loop containing nucleoside triphosphate hydrolases"/>
    <property type="match status" value="1"/>
</dbReference>
<feature type="compositionally biased region" description="Polar residues" evidence="3">
    <location>
        <begin position="169"/>
        <end position="182"/>
    </location>
</feature>
<dbReference type="Pfam" id="PF00004">
    <property type="entry name" value="AAA"/>
    <property type="match status" value="1"/>
</dbReference>
<name>A0A9N9FJF2_9GLOM</name>
<dbReference type="InterPro" id="IPR027417">
    <property type="entry name" value="P-loop_NTPase"/>
</dbReference>
<evidence type="ECO:0000259" key="4">
    <source>
        <dbReference type="SMART" id="SM00382"/>
    </source>
</evidence>
<feature type="region of interest" description="Disordered" evidence="3">
    <location>
        <begin position="503"/>
        <end position="562"/>
    </location>
</feature>
<dbReference type="InterPro" id="IPR003593">
    <property type="entry name" value="AAA+_ATPase"/>
</dbReference>
<dbReference type="PANTHER" id="PTHR23070">
    <property type="entry name" value="BCS1 AAA-TYPE ATPASE"/>
    <property type="match status" value="1"/>
</dbReference>
<dbReference type="Proteomes" id="UP000789739">
    <property type="component" value="Unassembled WGS sequence"/>
</dbReference>
<comment type="caution">
    <text evidence="5">The sequence shown here is derived from an EMBL/GenBank/DDBJ whole genome shotgun (WGS) entry which is preliminary data.</text>
</comment>
<dbReference type="EMBL" id="CAJVPI010000481">
    <property type="protein sequence ID" value="CAG8540518.1"/>
    <property type="molecule type" value="Genomic_DNA"/>
</dbReference>
<dbReference type="AlphaFoldDB" id="A0A9N9FJF2"/>
<proteinExistence type="inferred from homology"/>
<evidence type="ECO:0000313" key="5">
    <source>
        <dbReference type="EMBL" id="CAG8540518.1"/>
    </source>
</evidence>
<evidence type="ECO:0000256" key="1">
    <source>
        <dbReference type="ARBA" id="ARBA00007448"/>
    </source>
</evidence>
<dbReference type="InterPro" id="IPR003959">
    <property type="entry name" value="ATPase_AAA_core"/>
</dbReference>
<evidence type="ECO:0000256" key="3">
    <source>
        <dbReference type="SAM" id="MobiDB-lite"/>
    </source>
</evidence>
<keyword evidence="2" id="KW-0547">Nucleotide-binding</keyword>